<dbReference type="GO" id="GO:0006310">
    <property type="term" value="P:DNA recombination"/>
    <property type="evidence" value="ECO:0007669"/>
    <property type="project" value="UniProtKB-KW"/>
</dbReference>
<dbReference type="Pfam" id="PF00589">
    <property type="entry name" value="Phage_integrase"/>
    <property type="match status" value="1"/>
</dbReference>
<dbReference type="OrthoDB" id="9785687at2"/>
<sequence length="324" mass="37027">MIFEKQTNSTVEEYMTKWLVNTKRPTLKRSSYDRVEQSLNCQIFPVIGGIKLKKLTCDDIQMMLNDLSERTSFSTTKKAYVNLKSCLDLAVIKGDIKKNPMLTVVLPKNNKPDETVVYYSPEQARAIASEAVSKYRNGNYKYRYGYIIVLLLNTGLRLGEVLALSWSDVDFSNRVLYVHNSVATVKARGNSSTKYETIVNSPKSRKSIRYVPLNMTALDALVKIHSIMGDNERVVTTDNCKYVKPGNIHRTMERILKNCGIYGKRDIVHALRHTFATLLLRQGTDIKVVSEILGHSDVSVTMKFYYHIIEEQKKTAMTKLDEIY</sequence>
<dbReference type="CDD" id="cd01189">
    <property type="entry name" value="INT_ICEBs1_C_like"/>
    <property type="match status" value="1"/>
</dbReference>
<dbReference type="PROSITE" id="PS51898">
    <property type="entry name" value="TYR_RECOMBINASE"/>
    <property type="match status" value="1"/>
</dbReference>
<dbReference type="InterPro" id="IPR010998">
    <property type="entry name" value="Integrase_recombinase_N"/>
</dbReference>
<dbReference type="InterPro" id="IPR002104">
    <property type="entry name" value="Integrase_catalytic"/>
</dbReference>
<dbReference type="GO" id="GO:0003677">
    <property type="term" value="F:DNA binding"/>
    <property type="evidence" value="ECO:0007669"/>
    <property type="project" value="UniProtKB-KW"/>
</dbReference>
<dbReference type="Proteomes" id="UP000182192">
    <property type="component" value="Unassembled WGS sequence"/>
</dbReference>
<evidence type="ECO:0000256" key="5">
    <source>
        <dbReference type="ARBA" id="ARBA00023172"/>
    </source>
</evidence>
<dbReference type="RefSeq" id="WP_074963401.1">
    <property type="nucleotide sequence ID" value="NZ_FOKQ01000064.1"/>
</dbReference>
<organism evidence="7 8">
    <name type="scientific">Ruminococcus albus</name>
    <dbReference type="NCBI Taxonomy" id="1264"/>
    <lineage>
        <taxon>Bacteria</taxon>
        <taxon>Bacillati</taxon>
        <taxon>Bacillota</taxon>
        <taxon>Clostridia</taxon>
        <taxon>Eubacteriales</taxon>
        <taxon>Oscillospiraceae</taxon>
        <taxon>Ruminococcus</taxon>
    </lineage>
</organism>
<feature type="domain" description="Tyr recombinase" evidence="6">
    <location>
        <begin position="114"/>
        <end position="318"/>
    </location>
</feature>
<evidence type="ECO:0000256" key="4">
    <source>
        <dbReference type="ARBA" id="ARBA00023125"/>
    </source>
</evidence>
<proteinExistence type="inferred from homology"/>
<evidence type="ECO:0000313" key="8">
    <source>
        <dbReference type="Proteomes" id="UP000182192"/>
    </source>
</evidence>
<reference evidence="7 8" key="1">
    <citation type="submission" date="2016-10" db="EMBL/GenBank/DDBJ databases">
        <authorList>
            <person name="de Groot N.N."/>
        </authorList>
    </citation>
    <scope>NUCLEOTIDE SEQUENCE [LARGE SCALE GENOMIC DNA]</scope>
    <source>
        <strain evidence="7 8">AR67</strain>
    </source>
</reference>
<keyword evidence="5" id="KW-0233">DNA recombination</keyword>
<evidence type="ECO:0000256" key="2">
    <source>
        <dbReference type="ARBA" id="ARBA00008857"/>
    </source>
</evidence>
<name>A0A1I1RK30_RUMAL</name>
<evidence type="ECO:0000256" key="1">
    <source>
        <dbReference type="ARBA" id="ARBA00003283"/>
    </source>
</evidence>
<dbReference type="InterPro" id="IPR004107">
    <property type="entry name" value="Integrase_SAM-like_N"/>
</dbReference>
<dbReference type="InterPro" id="IPR011010">
    <property type="entry name" value="DNA_brk_join_enz"/>
</dbReference>
<dbReference type="GO" id="GO:0015074">
    <property type="term" value="P:DNA integration"/>
    <property type="evidence" value="ECO:0007669"/>
    <property type="project" value="UniProtKB-KW"/>
</dbReference>
<dbReference type="Gene3D" id="1.10.443.10">
    <property type="entry name" value="Intergrase catalytic core"/>
    <property type="match status" value="1"/>
</dbReference>
<dbReference type="EMBL" id="FOKQ01000064">
    <property type="protein sequence ID" value="SFD32668.1"/>
    <property type="molecule type" value="Genomic_DNA"/>
</dbReference>
<accession>A0A1I1RK30</accession>
<dbReference type="PANTHER" id="PTHR30629:SF2">
    <property type="entry name" value="PROPHAGE INTEGRASE INTS-RELATED"/>
    <property type="match status" value="1"/>
</dbReference>
<evidence type="ECO:0000256" key="3">
    <source>
        <dbReference type="ARBA" id="ARBA00022908"/>
    </source>
</evidence>
<keyword evidence="4" id="KW-0238">DNA-binding</keyword>
<evidence type="ECO:0000259" key="6">
    <source>
        <dbReference type="PROSITE" id="PS51898"/>
    </source>
</evidence>
<comment type="function">
    <text evidence="1">Site-specific tyrosine recombinase, which acts by catalyzing the cutting and rejoining of the recombining DNA molecules.</text>
</comment>
<comment type="similarity">
    <text evidence="2">Belongs to the 'phage' integrase family.</text>
</comment>
<dbReference type="Gene3D" id="1.10.150.130">
    <property type="match status" value="1"/>
</dbReference>
<evidence type="ECO:0000313" key="7">
    <source>
        <dbReference type="EMBL" id="SFD32668.1"/>
    </source>
</evidence>
<dbReference type="InterPro" id="IPR013762">
    <property type="entry name" value="Integrase-like_cat_sf"/>
</dbReference>
<gene>
    <name evidence="7" type="ORF">SAMN02910406_03670</name>
</gene>
<protein>
    <submittedName>
        <fullName evidence="7">Site-specific recombinase XerD</fullName>
    </submittedName>
</protein>
<dbReference type="InterPro" id="IPR050808">
    <property type="entry name" value="Phage_Integrase"/>
</dbReference>
<keyword evidence="3" id="KW-0229">DNA integration</keyword>
<dbReference type="Pfam" id="PF14659">
    <property type="entry name" value="Phage_int_SAM_3"/>
    <property type="match status" value="1"/>
</dbReference>
<dbReference type="SUPFAM" id="SSF56349">
    <property type="entry name" value="DNA breaking-rejoining enzymes"/>
    <property type="match status" value="1"/>
</dbReference>
<dbReference type="AlphaFoldDB" id="A0A1I1RK30"/>
<dbReference type="PANTHER" id="PTHR30629">
    <property type="entry name" value="PROPHAGE INTEGRASE"/>
    <property type="match status" value="1"/>
</dbReference>